<reference evidence="1" key="1">
    <citation type="journal article" date="2014" name="Front. Microbiol.">
        <title>High frequency of phylogenetically diverse reductive dehalogenase-homologous genes in deep subseafloor sedimentary metagenomes.</title>
        <authorList>
            <person name="Kawai M."/>
            <person name="Futagami T."/>
            <person name="Toyoda A."/>
            <person name="Takaki Y."/>
            <person name="Nishi S."/>
            <person name="Hori S."/>
            <person name="Arai W."/>
            <person name="Tsubouchi T."/>
            <person name="Morono Y."/>
            <person name="Uchiyama I."/>
            <person name="Ito T."/>
            <person name="Fujiyama A."/>
            <person name="Inagaki F."/>
            <person name="Takami H."/>
        </authorList>
    </citation>
    <scope>NUCLEOTIDE SEQUENCE</scope>
    <source>
        <strain evidence="1">Expedition CK06-06</strain>
    </source>
</reference>
<dbReference type="EMBL" id="BARU01032693">
    <property type="protein sequence ID" value="GAH73921.1"/>
    <property type="molecule type" value="Genomic_DNA"/>
</dbReference>
<comment type="caution">
    <text evidence="1">The sequence shown here is derived from an EMBL/GenBank/DDBJ whole genome shotgun (WGS) entry which is preliminary data.</text>
</comment>
<evidence type="ECO:0000313" key="1">
    <source>
        <dbReference type="EMBL" id="GAH73921.1"/>
    </source>
</evidence>
<gene>
    <name evidence="1" type="ORF">S03H2_51520</name>
</gene>
<feature type="non-terminal residue" evidence="1">
    <location>
        <position position="1"/>
    </location>
</feature>
<sequence length="58" mass="6779">QRWKTTSGDSFLYYSKTGNSGDWELLQKFENTQNARGITESNNKLYVAADKKLYELRN</sequence>
<proteinExistence type="predicted"/>
<dbReference type="AlphaFoldDB" id="X1HUR9"/>
<name>X1HUR9_9ZZZZ</name>
<accession>X1HUR9</accession>
<protein>
    <submittedName>
        <fullName evidence="1">Uncharacterized protein</fullName>
    </submittedName>
</protein>
<organism evidence="1">
    <name type="scientific">marine sediment metagenome</name>
    <dbReference type="NCBI Taxonomy" id="412755"/>
    <lineage>
        <taxon>unclassified sequences</taxon>
        <taxon>metagenomes</taxon>
        <taxon>ecological metagenomes</taxon>
    </lineage>
</organism>